<proteinExistence type="inferred from homology"/>
<dbReference type="PANTHER" id="PTHR33442:SF5">
    <property type="entry name" value="BIFUNCTIONAL TRANS-3-HYDROXY-L-PROLINE DEHYDRATASE_2-EPIMERASE"/>
    <property type="match status" value="1"/>
</dbReference>
<name>A0A3G2R2K9_9FIRM</name>
<organism evidence="5 6">
    <name type="scientific">Biomaibacter acetigenes</name>
    <dbReference type="NCBI Taxonomy" id="2316383"/>
    <lineage>
        <taxon>Bacteria</taxon>
        <taxon>Bacillati</taxon>
        <taxon>Bacillota</taxon>
        <taxon>Clostridia</taxon>
        <taxon>Thermosediminibacterales</taxon>
        <taxon>Tepidanaerobacteraceae</taxon>
        <taxon>Biomaibacter</taxon>
    </lineage>
</organism>
<dbReference type="AlphaFoldDB" id="A0A3G2R2K9"/>
<dbReference type="SUPFAM" id="SSF54506">
    <property type="entry name" value="Diaminopimelate epimerase-like"/>
    <property type="match status" value="1"/>
</dbReference>
<evidence type="ECO:0000256" key="1">
    <source>
        <dbReference type="ARBA" id="ARBA00007529"/>
    </source>
</evidence>
<evidence type="ECO:0000313" key="6">
    <source>
        <dbReference type="Proteomes" id="UP000280960"/>
    </source>
</evidence>
<dbReference type="Pfam" id="PF05544">
    <property type="entry name" value="Pro_racemase"/>
    <property type="match status" value="1"/>
</dbReference>
<gene>
    <name evidence="5" type="ORF">D2962_02970</name>
</gene>
<evidence type="ECO:0000256" key="2">
    <source>
        <dbReference type="ARBA" id="ARBA00052373"/>
    </source>
</evidence>
<comment type="similarity">
    <text evidence="1">Belongs to the proline racemase family.</text>
</comment>
<dbReference type="FunFam" id="3.10.310.10:FF:000005">
    <property type="entry name" value="Proline racemase"/>
    <property type="match status" value="1"/>
</dbReference>
<dbReference type="GO" id="GO:0018112">
    <property type="term" value="F:proline racemase activity"/>
    <property type="evidence" value="ECO:0007669"/>
    <property type="project" value="UniProtKB-EC"/>
</dbReference>
<dbReference type="EMBL" id="CP033169">
    <property type="protein sequence ID" value="AYO29703.1"/>
    <property type="molecule type" value="Genomic_DNA"/>
</dbReference>
<evidence type="ECO:0000313" key="5">
    <source>
        <dbReference type="EMBL" id="AYO29703.1"/>
    </source>
</evidence>
<protein>
    <recommendedName>
        <fullName evidence="4">Proline racemase</fullName>
        <ecNumber evidence="3">5.1.1.4</ecNumber>
    </recommendedName>
</protein>
<keyword evidence="6" id="KW-1185">Reference proteome</keyword>
<reference evidence="5 6" key="1">
    <citation type="submission" date="2018-10" db="EMBL/GenBank/DDBJ databases">
        <authorList>
            <person name="Zhang X."/>
        </authorList>
    </citation>
    <scope>NUCLEOTIDE SEQUENCE [LARGE SCALE GENOMIC DNA]</scope>
    <source>
        <strain evidence="5 6">SK-G1</strain>
    </source>
</reference>
<dbReference type="Proteomes" id="UP000280960">
    <property type="component" value="Chromosome"/>
</dbReference>
<evidence type="ECO:0000256" key="4">
    <source>
        <dbReference type="ARBA" id="ARBA00069700"/>
    </source>
</evidence>
<sequence length="335" mass="36742">MNISRSIIAVDSHTMGEPTRVVIGGIPHIPGKNMPEKKQYLEEYMDHLRRALMLEPRGHDDMFGSIITSPTMPEADLGIIFMDTGGYLNMCGHGTIGAATVAVEMGLVEVKEPITEVVLEAPAGLVKARVRVENGKAKGVTFQNVPSFLFKEGIELEIHPYGKIRADIAFGGSFFAIVKARDLGIKVAKENIHELIDIGLKVRDEANKKVEVYHPEKPHIKTIDLAEISDAPSHPEAHAKNVVVFGKKSVDRSPCGTGTCAKMADLYFKGELGLHQDFVHESILGTLFTGRLVGKTRVGDFDAVIPEITGRAFITGVNHYMIDEEDPLKYGFSLR</sequence>
<dbReference type="KEGG" id="bacg:D2962_02970"/>
<dbReference type="InterPro" id="IPR008794">
    <property type="entry name" value="Pro_racemase_fam"/>
</dbReference>
<dbReference type="SFLD" id="SFLDS00028">
    <property type="entry name" value="Proline_Racemase"/>
    <property type="match status" value="1"/>
</dbReference>
<dbReference type="PIRSF" id="PIRSF029792">
    <property type="entry name" value="Pro_racemase"/>
    <property type="match status" value="1"/>
</dbReference>
<accession>A0A3G2R2K9</accession>
<comment type="catalytic activity">
    <reaction evidence="2">
        <text>L-proline = D-proline</text>
        <dbReference type="Rhea" id="RHEA:10680"/>
        <dbReference type="ChEBI" id="CHEBI:57726"/>
        <dbReference type="ChEBI" id="CHEBI:60039"/>
        <dbReference type="EC" id="5.1.1.4"/>
    </reaction>
</comment>
<dbReference type="PANTHER" id="PTHR33442">
    <property type="entry name" value="TRANS-3-HYDROXY-L-PROLINE DEHYDRATASE"/>
    <property type="match status" value="1"/>
</dbReference>
<dbReference type="GO" id="GO:0047580">
    <property type="term" value="F:4-hydroxyproline epimerase activity"/>
    <property type="evidence" value="ECO:0007669"/>
    <property type="project" value="TreeGrafter"/>
</dbReference>
<evidence type="ECO:0000256" key="3">
    <source>
        <dbReference type="ARBA" id="ARBA00067038"/>
    </source>
</evidence>
<dbReference type="EC" id="5.1.1.4" evidence="3"/>
<dbReference type="RefSeq" id="WP_122014088.1">
    <property type="nucleotide sequence ID" value="NZ_CP033169.1"/>
</dbReference>
<dbReference type="Gene3D" id="3.10.310.10">
    <property type="entry name" value="Diaminopimelate Epimerase, Chain A, domain 1"/>
    <property type="match status" value="2"/>
</dbReference>